<dbReference type="EMBL" id="LCBU01000015">
    <property type="protein sequence ID" value="KKS17893.1"/>
    <property type="molecule type" value="Genomic_DNA"/>
</dbReference>
<dbReference type="HAMAP" id="MF_00332">
    <property type="entry name" value="DnaK"/>
    <property type="match status" value="1"/>
</dbReference>
<feature type="modified residue" description="Phosphothreonine; by autocatalysis" evidence="8">
    <location>
        <position position="196"/>
    </location>
</feature>
<dbReference type="Pfam" id="PF00012">
    <property type="entry name" value="HSP70"/>
    <property type="match status" value="1"/>
</dbReference>
<evidence type="ECO:0000256" key="10">
    <source>
        <dbReference type="SAM" id="Coils"/>
    </source>
</evidence>
<evidence type="ECO:0000256" key="3">
    <source>
        <dbReference type="ARBA" id="ARBA00022553"/>
    </source>
</evidence>
<dbReference type="InterPro" id="IPR012725">
    <property type="entry name" value="Chaperone_DnaK"/>
</dbReference>
<keyword evidence="10" id="KW-0175">Coiled coil</keyword>
<gene>
    <name evidence="8" type="primary">dnaK</name>
    <name evidence="12" type="ORF">UU74_C0015G0003</name>
</gene>
<dbReference type="NCBIfam" id="TIGR02350">
    <property type="entry name" value="prok_dnaK"/>
    <property type="match status" value="1"/>
</dbReference>
<dbReference type="PATRIC" id="fig|1618556.3.peg.219"/>
<evidence type="ECO:0000313" key="13">
    <source>
        <dbReference type="Proteomes" id="UP000033969"/>
    </source>
</evidence>
<dbReference type="PROSITE" id="PS00329">
    <property type="entry name" value="HSP70_2"/>
    <property type="match status" value="1"/>
</dbReference>
<keyword evidence="3 8" id="KW-0597">Phosphoprotein</keyword>
<dbReference type="GO" id="GO:0005524">
    <property type="term" value="F:ATP binding"/>
    <property type="evidence" value="ECO:0007669"/>
    <property type="project" value="UniProtKB-UniRule"/>
</dbReference>
<dbReference type="Gene3D" id="1.20.1270.10">
    <property type="match status" value="1"/>
</dbReference>
<comment type="function">
    <text evidence="1 8">Acts as a chaperone.</text>
</comment>
<dbReference type="InterPro" id="IPR029047">
    <property type="entry name" value="HSP70_peptide-bd_sf"/>
</dbReference>
<dbReference type="Gene3D" id="2.60.34.10">
    <property type="entry name" value="Substrate Binding Domain Of DNAk, Chain A, domain 1"/>
    <property type="match status" value="1"/>
</dbReference>
<evidence type="ECO:0000256" key="9">
    <source>
        <dbReference type="RuleBase" id="RU003322"/>
    </source>
</evidence>
<evidence type="ECO:0000313" key="12">
    <source>
        <dbReference type="EMBL" id="KKS17893.1"/>
    </source>
</evidence>
<feature type="region of interest" description="Disordered" evidence="11">
    <location>
        <begin position="564"/>
        <end position="637"/>
    </location>
</feature>
<keyword evidence="4 8" id="KW-0547">Nucleotide-binding</keyword>
<organism evidence="12 13">
    <name type="scientific">Candidatus Woesebacteria bacterium GW2011_GWA1_41_7</name>
    <dbReference type="NCBI Taxonomy" id="1618556"/>
    <lineage>
        <taxon>Bacteria</taxon>
        <taxon>Candidatus Woeseibacteriota</taxon>
    </lineage>
</organism>
<proteinExistence type="evidence at transcript level"/>
<dbReference type="FunFam" id="2.60.34.10:FF:000014">
    <property type="entry name" value="Chaperone protein DnaK HSP70"/>
    <property type="match status" value="1"/>
</dbReference>
<evidence type="ECO:0000256" key="5">
    <source>
        <dbReference type="ARBA" id="ARBA00022840"/>
    </source>
</evidence>
<dbReference type="GO" id="GO:0051082">
    <property type="term" value="F:unfolded protein binding"/>
    <property type="evidence" value="ECO:0007669"/>
    <property type="project" value="InterPro"/>
</dbReference>
<evidence type="ECO:0000256" key="2">
    <source>
        <dbReference type="ARBA" id="ARBA00007381"/>
    </source>
</evidence>
<feature type="compositionally biased region" description="Polar residues" evidence="11">
    <location>
        <begin position="588"/>
        <end position="603"/>
    </location>
</feature>
<feature type="coiled-coil region" evidence="10">
    <location>
        <begin position="245"/>
        <end position="272"/>
    </location>
</feature>
<comment type="induction">
    <text evidence="8">By stress conditions e.g. heat shock.</text>
</comment>
<dbReference type="PANTHER" id="PTHR19375">
    <property type="entry name" value="HEAT SHOCK PROTEIN 70KDA"/>
    <property type="match status" value="1"/>
</dbReference>
<dbReference type="PROSITE" id="PS00297">
    <property type="entry name" value="HSP70_1"/>
    <property type="match status" value="1"/>
</dbReference>
<comment type="similarity">
    <text evidence="2 8 9">Belongs to the heat shock protein 70 family.</text>
</comment>
<dbReference type="InterPro" id="IPR018181">
    <property type="entry name" value="Heat_shock_70_CS"/>
</dbReference>
<dbReference type="GO" id="GO:0140662">
    <property type="term" value="F:ATP-dependent protein folding chaperone"/>
    <property type="evidence" value="ECO:0007669"/>
    <property type="project" value="InterPro"/>
</dbReference>
<dbReference type="Proteomes" id="UP000033969">
    <property type="component" value="Unassembled WGS sequence"/>
</dbReference>
<dbReference type="FunFam" id="3.30.420.40:FF:000020">
    <property type="entry name" value="Chaperone protein HscA homolog"/>
    <property type="match status" value="1"/>
</dbReference>
<evidence type="ECO:0000256" key="4">
    <source>
        <dbReference type="ARBA" id="ARBA00022741"/>
    </source>
</evidence>
<dbReference type="GO" id="GO:0005737">
    <property type="term" value="C:cytoplasm"/>
    <property type="evidence" value="ECO:0007669"/>
    <property type="project" value="UniProtKB-ARBA"/>
</dbReference>
<reference evidence="12 13" key="1">
    <citation type="journal article" date="2015" name="Nature">
        <title>rRNA introns, odd ribosomes, and small enigmatic genomes across a large radiation of phyla.</title>
        <authorList>
            <person name="Brown C.T."/>
            <person name="Hug L.A."/>
            <person name="Thomas B.C."/>
            <person name="Sharon I."/>
            <person name="Castelle C.J."/>
            <person name="Singh A."/>
            <person name="Wilkins M.J."/>
            <person name="Williams K.H."/>
            <person name="Banfield J.F."/>
        </authorList>
    </citation>
    <scope>NUCLEOTIDE SEQUENCE [LARGE SCALE GENOMIC DNA]</scope>
</reference>
<dbReference type="Gene3D" id="3.90.640.10">
    <property type="entry name" value="Actin, Chain A, domain 4"/>
    <property type="match status" value="1"/>
</dbReference>
<dbReference type="InterPro" id="IPR013126">
    <property type="entry name" value="Hsp_70_fam"/>
</dbReference>
<dbReference type="SUPFAM" id="SSF53067">
    <property type="entry name" value="Actin-like ATPase domain"/>
    <property type="match status" value="2"/>
</dbReference>
<dbReference type="InterPro" id="IPR029048">
    <property type="entry name" value="HSP70_C_sf"/>
</dbReference>
<dbReference type="InterPro" id="IPR043129">
    <property type="entry name" value="ATPase_NBD"/>
</dbReference>
<evidence type="ECO:0000256" key="8">
    <source>
        <dbReference type="HAMAP-Rule" id="MF_00332"/>
    </source>
</evidence>
<name>A0A0G0ZXN8_9BACT</name>
<dbReference type="AlphaFoldDB" id="A0A0G0ZXN8"/>
<keyword evidence="7 8" id="KW-0143">Chaperone</keyword>
<sequence length="637" mass="68940">MGKIIGIDLGTTNSCVAVMEGGRPKVIPTVDTGKNTTPSVVEPVKNLVGDVAKRQMILNSKNTVYSAKRLMGRRFEDKEVKRTIDMVPYKIVEGKNGMADIEIEGKNYTPQEISASVLMKLKKDAEKYLGEKVDQAVITVPAYFDDAQRQATKQAGEIAGLKVERIINEPTAAALAYGMDKKKSEKIAVYDLGGGTFDISILEIGDGVIEVKATNGDTHLGGDDFDAAIVDYIVSEFKKENGADLKADSQALQRVRDAAEKAKIELSAASEVEINQPYITQKDGNPLHLTMKLTRAKMESLVEELIQKTIKPVESCLKDSRLDAHDVDEIIMVGGMTRMPKVVEVVKEFFGKDPNQSVNPDEVVAVGAAIQGGVLGGEVKDILLLDVTPLTLAIETLGGVATPMISRNTTVPTSKTEVFSTAADNQTQVQIVVTQGERPMSADNKTLGTFILDGIPPASRGVPQVEVTFDMDASGILTVTAKDKATGKTQNIKITGAVGLSEDEIKRMQEEAEKHKEEDEKKAEVIKIKNNADAMVATAEKALKDAGDKVPDDVRKKVEEKIEKVKEVSGKEGSSKEDIESATKDLSDTLSQIGQSMYGSADSQQGGQQGEQPKEENGEEKKEDKKEEKVEEGEVVE</sequence>
<dbReference type="Gene3D" id="3.30.420.40">
    <property type="match status" value="2"/>
</dbReference>
<keyword evidence="5 8" id="KW-0067">ATP-binding</keyword>
<feature type="compositionally biased region" description="Basic and acidic residues" evidence="11">
    <location>
        <begin position="612"/>
        <end position="629"/>
    </location>
</feature>
<evidence type="ECO:0000256" key="11">
    <source>
        <dbReference type="SAM" id="MobiDB-lite"/>
    </source>
</evidence>
<evidence type="ECO:0000256" key="7">
    <source>
        <dbReference type="ARBA" id="ARBA00023186"/>
    </source>
</evidence>
<dbReference type="PRINTS" id="PR00301">
    <property type="entry name" value="HEATSHOCK70"/>
</dbReference>
<protein>
    <recommendedName>
        <fullName evidence="8">Chaperone protein DnaK</fullName>
    </recommendedName>
    <alternativeName>
        <fullName evidence="8">HSP70</fullName>
    </alternativeName>
    <alternativeName>
        <fullName evidence="8">Heat shock 70 kDa protein</fullName>
    </alternativeName>
    <alternativeName>
        <fullName evidence="8">Heat shock protein 70</fullName>
    </alternativeName>
</protein>
<dbReference type="FunFam" id="3.90.640.10:FF:000003">
    <property type="entry name" value="Molecular chaperone DnaK"/>
    <property type="match status" value="1"/>
</dbReference>
<accession>A0A0G0ZXN8</accession>
<dbReference type="SUPFAM" id="SSF100920">
    <property type="entry name" value="Heat shock protein 70kD (HSP70), peptide-binding domain"/>
    <property type="match status" value="1"/>
</dbReference>
<evidence type="ECO:0000256" key="6">
    <source>
        <dbReference type="ARBA" id="ARBA00023016"/>
    </source>
</evidence>
<dbReference type="FunFam" id="3.30.420.40:FF:000004">
    <property type="entry name" value="Molecular chaperone DnaK"/>
    <property type="match status" value="1"/>
</dbReference>
<evidence type="ECO:0000256" key="1">
    <source>
        <dbReference type="ARBA" id="ARBA00002290"/>
    </source>
</evidence>
<dbReference type="CDD" id="cd10234">
    <property type="entry name" value="ASKHA_NBD_HSP70_DnaK-like"/>
    <property type="match status" value="1"/>
</dbReference>
<dbReference type="PROSITE" id="PS01036">
    <property type="entry name" value="HSP70_3"/>
    <property type="match status" value="1"/>
</dbReference>
<dbReference type="NCBIfam" id="NF001413">
    <property type="entry name" value="PRK00290.1"/>
    <property type="match status" value="1"/>
</dbReference>
<dbReference type="FunFam" id="1.20.1270.10:FF:000001">
    <property type="entry name" value="Molecular chaperone DnaK"/>
    <property type="match status" value="1"/>
</dbReference>
<feature type="compositionally biased region" description="Basic and acidic residues" evidence="11">
    <location>
        <begin position="564"/>
        <end position="587"/>
    </location>
</feature>
<comment type="caution">
    <text evidence="12">The sequence shown here is derived from an EMBL/GenBank/DDBJ whole genome shotgun (WGS) entry which is preliminary data.</text>
</comment>
<feature type="coiled-coil region" evidence="10">
    <location>
        <begin position="498"/>
        <end position="525"/>
    </location>
</feature>
<keyword evidence="6 8" id="KW-0346">Stress response</keyword>
<dbReference type="SUPFAM" id="SSF100934">
    <property type="entry name" value="Heat shock protein 70kD (HSP70), C-terminal subdomain"/>
    <property type="match status" value="1"/>
</dbReference>